<name>A0A3A1YEC5_9GAMM</name>
<evidence type="ECO:0000313" key="1">
    <source>
        <dbReference type="EMBL" id="RIY34477.1"/>
    </source>
</evidence>
<reference evidence="1 2" key="1">
    <citation type="submission" date="2017-08" db="EMBL/GenBank/DDBJ databases">
        <title>Reclassification of Bisgaard taxon 37 and 44.</title>
        <authorList>
            <person name="Christensen H."/>
        </authorList>
    </citation>
    <scope>NUCLEOTIDE SEQUENCE [LARGE SCALE GENOMIC DNA]</scope>
    <source>
        <strain evidence="1 2">B96_3</strain>
    </source>
</reference>
<dbReference type="AlphaFoldDB" id="A0A3A1YEC5"/>
<keyword evidence="2" id="KW-1185">Reference proteome</keyword>
<dbReference type="Proteomes" id="UP000265691">
    <property type="component" value="Unassembled WGS sequence"/>
</dbReference>
<gene>
    <name evidence="1" type="ORF">CKF54_00335</name>
</gene>
<dbReference type="EMBL" id="NRHC01000002">
    <property type="protein sequence ID" value="RIY34477.1"/>
    <property type="molecule type" value="Genomic_DNA"/>
</dbReference>
<evidence type="ECO:0000313" key="2">
    <source>
        <dbReference type="Proteomes" id="UP000265691"/>
    </source>
</evidence>
<protein>
    <submittedName>
        <fullName evidence="1">Uncharacterized protein</fullName>
    </submittedName>
</protein>
<sequence length="136" mass="16678">MAPKPLLVDDETIKKDFDEIARKLSTEEAIGILKAFLKKEYAYYRHYEIRYDECYRSVLLEEFRKLHPQVSMGASYAYLYRYHKMRGYNEEYYDKYMEIINNSRNFDDLTFRDEELVYSKFKDHIRISTLCWTEDK</sequence>
<comment type="caution">
    <text evidence="1">The sequence shown here is derived from an EMBL/GenBank/DDBJ whole genome shotgun (WGS) entry which is preliminary data.</text>
</comment>
<proteinExistence type="predicted"/>
<organism evidence="1 2">
    <name type="scientific">Psittacicella hinzii</name>
    <dbReference type="NCBI Taxonomy" id="2028575"/>
    <lineage>
        <taxon>Bacteria</taxon>
        <taxon>Pseudomonadati</taxon>
        <taxon>Pseudomonadota</taxon>
        <taxon>Gammaproteobacteria</taxon>
        <taxon>Pasteurellales</taxon>
        <taxon>Psittacicellaceae</taxon>
        <taxon>Psittacicella</taxon>
    </lineage>
</organism>
<accession>A0A3A1YEC5</accession>